<accession>A0AAV8UFC4</accession>
<sequence length="716" mass="81550">MALVIDVDPTTINILTDVLLLVLQVIWIRMMVILTELDMRRNIRKGLRVFSFETIGSLSYLTNGLKKFRRLKRKDLLTPSEAFRFQLYLSASVISLLFTISLILLHILIDYGLDYETVSDPTNETIPYDMVGLSDNAEIVNIMGQVDSIEKLNRCISEERHIDKCRLRIDEEEKVIFEELREGMSFARSLYHAPSVSSLDFIESLTLDYVCIDRYDHEVKRPDCKIVEEKNAEDFDGIFQLNDETCLLQKFFFREVTLDMRAQRTVRKAPVGFENGVPRGLSGDTDIGMDLDHTVEFASFSSFKDDRQLASQVSTLTPEAIGSLRENHRYAEVVVDSRVDYVPGEQQTVKVVDLSRMKKGESSDGKFKINPVEVNDVPNPTDEDDYMYLAFDETGLGSYRPTLEVLLDGIPCNRFTASMKSVKRQRTMETFRIVSGVEERAEFGFEMVNMVVGVDQKSRCGRTVLERYKRYIDRSIPLEQTALFVALRFEIACFKQSDGRFSCVYGNSKLHYNGNKFTPEAEEGLTEIKLESEVAFMRVEVQGGDPGVVNAALRNVERIFKNNYPELARFSSRASTRGRIFSGKPHRSMRDVIFALSTQVSSQTRVVMGYEMRSVSVLLDEYIIGLITVLSISVVAVFMAVVRFVIEYWMYRKLDVSVTVPVTATEWIHSVLASSKTYPNVLGQGYAHSYEFVVNPPQEKNGRKVVTGSIQPMEPN</sequence>
<keyword evidence="1" id="KW-0812">Transmembrane</keyword>
<feature type="transmembrane region" description="Helical" evidence="1">
    <location>
        <begin position="622"/>
        <end position="646"/>
    </location>
</feature>
<keyword evidence="3" id="KW-1185">Reference proteome</keyword>
<name>A0AAV8UFC4_9RHOD</name>
<dbReference type="AlphaFoldDB" id="A0AAV8UFC4"/>
<dbReference type="EMBL" id="JAMWBK010000011">
    <property type="protein sequence ID" value="KAJ8901170.1"/>
    <property type="molecule type" value="Genomic_DNA"/>
</dbReference>
<reference evidence="2 3" key="1">
    <citation type="journal article" date="2023" name="Nat. Commun.">
        <title>Origin of minicircular mitochondrial genomes in red algae.</title>
        <authorList>
            <person name="Lee Y."/>
            <person name="Cho C.H."/>
            <person name="Lee Y.M."/>
            <person name="Park S.I."/>
            <person name="Yang J.H."/>
            <person name="West J.A."/>
            <person name="Bhattacharya D."/>
            <person name="Yoon H.S."/>
        </authorList>
    </citation>
    <scope>NUCLEOTIDE SEQUENCE [LARGE SCALE GENOMIC DNA]</scope>
    <source>
        <strain evidence="2 3">CCMP1338</strain>
        <tissue evidence="2">Whole cell</tissue>
    </source>
</reference>
<proteinExistence type="predicted"/>
<evidence type="ECO:0000313" key="2">
    <source>
        <dbReference type="EMBL" id="KAJ8901170.1"/>
    </source>
</evidence>
<comment type="caution">
    <text evidence="2">The sequence shown here is derived from an EMBL/GenBank/DDBJ whole genome shotgun (WGS) entry which is preliminary data.</text>
</comment>
<evidence type="ECO:0000313" key="3">
    <source>
        <dbReference type="Proteomes" id="UP001157974"/>
    </source>
</evidence>
<keyword evidence="1" id="KW-0472">Membrane</keyword>
<protein>
    <submittedName>
        <fullName evidence="2">Uncharacterized protein</fullName>
    </submittedName>
</protein>
<evidence type="ECO:0000256" key="1">
    <source>
        <dbReference type="SAM" id="Phobius"/>
    </source>
</evidence>
<keyword evidence="1" id="KW-1133">Transmembrane helix</keyword>
<feature type="transmembrane region" description="Helical" evidence="1">
    <location>
        <begin position="85"/>
        <end position="109"/>
    </location>
</feature>
<gene>
    <name evidence="2" type="ORF">NDN08_007020</name>
</gene>
<feature type="transmembrane region" description="Helical" evidence="1">
    <location>
        <begin position="12"/>
        <end position="34"/>
    </location>
</feature>
<dbReference type="Proteomes" id="UP001157974">
    <property type="component" value="Unassembled WGS sequence"/>
</dbReference>
<organism evidence="2 3">
    <name type="scientific">Rhodosorus marinus</name>
    <dbReference type="NCBI Taxonomy" id="101924"/>
    <lineage>
        <taxon>Eukaryota</taxon>
        <taxon>Rhodophyta</taxon>
        <taxon>Stylonematophyceae</taxon>
        <taxon>Stylonematales</taxon>
        <taxon>Stylonemataceae</taxon>
        <taxon>Rhodosorus</taxon>
    </lineage>
</organism>